<evidence type="ECO:0000313" key="1">
    <source>
        <dbReference type="EMBL" id="GAG42767.1"/>
    </source>
</evidence>
<proteinExistence type="predicted"/>
<sequence>MGLRITNNREKVFYMIYTGFSHVTGSGEPTREVDQFQHRCAVC</sequence>
<accession>X0Y642</accession>
<comment type="caution">
    <text evidence="1">The sequence shown here is derived from an EMBL/GenBank/DDBJ whole genome shotgun (WGS) entry which is preliminary data.</text>
</comment>
<name>X0Y642_9ZZZZ</name>
<dbReference type="AlphaFoldDB" id="X0Y642"/>
<dbReference type="EMBL" id="BARS01053758">
    <property type="protein sequence ID" value="GAG42767.1"/>
    <property type="molecule type" value="Genomic_DNA"/>
</dbReference>
<organism evidence="1">
    <name type="scientific">marine sediment metagenome</name>
    <dbReference type="NCBI Taxonomy" id="412755"/>
    <lineage>
        <taxon>unclassified sequences</taxon>
        <taxon>metagenomes</taxon>
        <taxon>ecological metagenomes</taxon>
    </lineage>
</organism>
<gene>
    <name evidence="1" type="ORF">S01H1_79705</name>
</gene>
<reference evidence="1" key="1">
    <citation type="journal article" date="2014" name="Front. Microbiol.">
        <title>High frequency of phylogenetically diverse reductive dehalogenase-homologous genes in deep subseafloor sedimentary metagenomes.</title>
        <authorList>
            <person name="Kawai M."/>
            <person name="Futagami T."/>
            <person name="Toyoda A."/>
            <person name="Takaki Y."/>
            <person name="Nishi S."/>
            <person name="Hori S."/>
            <person name="Arai W."/>
            <person name="Tsubouchi T."/>
            <person name="Morono Y."/>
            <person name="Uchiyama I."/>
            <person name="Ito T."/>
            <person name="Fujiyama A."/>
            <person name="Inagaki F."/>
            <person name="Takami H."/>
        </authorList>
    </citation>
    <scope>NUCLEOTIDE SEQUENCE</scope>
    <source>
        <strain evidence="1">Expedition CK06-06</strain>
    </source>
</reference>
<protein>
    <submittedName>
        <fullName evidence="1">Uncharacterized protein</fullName>
    </submittedName>
</protein>
<feature type="non-terminal residue" evidence="1">
    <location>
        <position position="43"/>
    </location>
</feature>